<sequence>MTSNAAVYEVRHEQESAFEGKIGSRSIAGIAPSEIVVSSPMESSRLPIELCEAVMSALREYYDFSYRYWFLAPRLDWPT</sequence>
<gene>
    <name evidence="1" type="ORF">TRAPUB_3864</name>
</gene>
<dbReference type="Proteomes" id="UP000184267">
    <property type="component" value="Unassembled WGS sequence"/>
</dbReference>
<evidence type="ECO:0000313" key="1">
    <source>
        <dbReference type="EMBL" id="OJT05315.1"/>
    </source>
</evidence>
<organism evidence="1 2">
    <name type="scientific">Trametes pubescens</name>
    <name type="common">White-rot fungus</name>
    <dbReference type="NCBI Taxonomy" id="154538"/>
    <lineage>
        <taxon>Eukaryota</taxon>
        <taxon>Fungi</taxon>
        <taxon>Dikarya</taxon>
        <taxon>Basidiomycota</taxon>
        <taxon>Agaricomycotina</taxon>
        <taxon>Agaricomycetes</taxon>
        <taxon>Polyporales</taxon>
        <taxon>Polyporaceae</taxon>
        <taxon>Trametes</taxon>
    </lineage>
</organism>
<dbReference type="EMBL" id="MNAD01001465">
    <property type="protein sequence ID" value="OJT05315.1"/>
    <property type="molecule type" value="Genomic_DNA"/>
</dbReference>
<evidence type="ECO:0000313" key="2">
    <source>
        <dbReference type="Proteomes" id="UP000184267"/>
    </source>
</evidence>
<name>A0A1M2VCN4_TRAPU</name>
<accession>A0A1M2VCN4</accession>
<reference evidence="1 2" key="1">
    <citation type="submission" date="2016-10" db="EMBL/GenBank/DDBJ databases">
        <title>Genome sequence of the basidiomycete white-rot fungus Trametes pubescens.</title>
        <authorList>
            <person name="Makela M.R."/>
            <person name="Granchi Z."/>
            <person name="Peng M."/>
            <person name="De Vries R.P."/>
            <person name="Grigoriev I."/>
            <person name="Riley R."/>
            <person name="Hilden K."/>
        </authorList>
    </citation>
    <scope>NUCLEOTIDE SEQUENCE [LARGE SCALE GENOMIC DNA]</scope>
    <source>
        <strain evidence="1 2">FBCC735</strain>
    </source>
</reference>
<dbReference type="AlphaFoldDB" id="A0A1M2VCN4"/>
<comment type="caution">
    <text evidence="1">The sequence shown here is derived from an EMBL/GenBank/DDBJ whole genome shotgun (WGS) entry which is preliminary data.</text>
</comment>
<keyword evidence="2" id="KW-1185">Reference proteome</keyword>
<proteinExistence type="predicted"/>
<protein>
    <submittedName>
        <fullName evidence="1">Uncharacterized protein</fullName>
    </submittedName>
</protein>